<dbReference type="FunFam" id="1.20.930.40:FF:000004">
    <property type="entry name" value="N-acetylated alpha-linked acidic dipeptidase like 2"/>
    <property type="match status" value="1"/>
</dbReference>
<keyword evidence="3" id="KW-0812">Transmembrane</keyword>
<dbReference type="Ensembl" id="ENSSSCT00015109312.1">
    <property type="protein sequence ID" value="ENSSSCP00015046455.1"/>
    <property type="gene ID" value="ENSSSCG00015080066.1"/>
</dbReference>
<dbReference type="FunFam" id="3.40.630.10:FF:000101">
    <property type="entry name" value="N-acetylated alpha-linked acidic dipeptidase like 1"/>
    <property type="match status" value="1"/>
</dbReference>
<evidence type="ECO:0000313" key="6">
    <source>
        <dbReference type="Proteomes" id="UP000694726"/>
    </source>
</evidence>
<dbReference type="InterPro" id="IPR007484">
    <property type="entry name" value="Peptidase_M28"/>
</dbReference>
<comment type="subcellular location">
    <subcellularLocation>
        <location evidence="1">Membrane</location>
        <topology evidence="1">Single-pass type II membrane protein</topology>
    </subcellularLocation>
</comment>
<dbReference type="PANTHER" id="PTHR10404">
    <property type="entry name" value="N-ACETYLATED-ALPHA-LINKED ACIDIC DIPEPTIDASE"/>
    <property type="match status" value="1"/>
</dbReference>
<proteinExistence type="inferred from homology"/>
<evidence type="ECO:0000259" key="4">
    <source>
        <dbReference type="Pfam" id="PF04389"/>
    </source>
</evidence>
<name>A0A8D0QDU1_PIG</name>
<dbReference type="SUPFAM" id="SSF53187">
    <property type="entry name" value="Zn-dependent exopeptidases"/>
    <property type="match status" value="1"/>
</dbReference>
<reference evidence="5" key="1">
    <citation type="submission" date="2025-08" db="UniProtKB">
        <authorList>
            <consortium name="Ensembl"/>
        </authorList>
    </citation>
    <scope>IDENTIFICATION</scope>
</reference>
<accession>A0A8D0QDU1</accession>
<dbReference type="SUPFAM" id="SSF52025">
    <property type="entry name" value="PA domain"/>
    <property type="match status" value="1"/>
</dbReference>
<evidence type="ECO:0000313" key="5">
    <source>
        <dbReference type="Ensembl" id="ENSSSCP00015046455.1"/>
    </source>
</evidence>
<dbReference type="AlphaFoldDB" id="A0A8D0QDU1"/>
<comment type="similarity">
    <text evidence="2">Belongs to the peptidase M28 family. M28B subfamily.</text>
</comment>
<dbReference type="GO" id="GO:0016020">
    <property type="term" value="C:membrane"/>
    <property type="evidence" value="ECO:0007669"/>
    <property type="project" value="UniProtKB-SubCell"/>
</dbReference>
<dbReference type="Pfam" id="PF04389">
    <property type="entry name" value="Peptidase_M28"/>
    <property type="match status" value="1"/>
</dbReference>
<dbReference type="CDD" id="cd03874">
    <property type="entry name" value="M28_PMSA_TfR_like"/>
    <property type="match status" value="1"/>
</dbReference>
<evidence type="ECO:0000256" key="1">
    <source>
        <dbReference type="ARBA" id="ARBA00004606"/>
    </source>
</evidence>
<protein>
    <recommendedName>
        <fullName evidence="4">Peptidase M28 domain-containing protein</fullName>
    </recommendedName>
</protein>
<dbReference type="SUPFAM" id="SSF47672">
    <property type="entry name" value="Transferrin receptor-like dimerisation domain"/>
    <property type="match status" value="1"/>
</dbReference>
<dbReference type="PANTHER" id="PTHR10404:SF32">
    <property type="entry name" value="INACTIVE N-ACETYLATED-ALPHA-LINKED ACIDIC DIPEPTIDASE-LIKE PROTEIN 2"/>
    <property type="match status" value="1"/>
</dbReference>
<dbReference type="Gene3D" id="1.20.930.40">
    <property type="entry name" value="Transferrin receptor-like, dimerisation domain"/>
    <property type="match status" value="1"/>
</dbReference>
<keyword evidence="3" id="KW-0735">Signal-anchor</keyword>
<dbReference type="Gene3D" id="3.40.630.10">
    <property type="entry name" value="Zn peptidases"/>
    <property type="match status" value="1"/>
</dbReference>
<feature type="domain" description="Peptidase M28" evidence="4">
    <location>
        <begin position="96"/>
        <end position="259"/>
    </location>
</feature>
<dbReference type="Proteomes" id="UP000694726">
    <property type="component" value="Unplaced"/>
</dbReference>
<sequence>KDTNLKYKVFMVSVSSLTDSSDPGYMNTDGSFRQNRSNLTSLLVQPVSASLIAKLISSPKATTTNNACTPLELPNNEERIVNMQIQTVTKFKTVTNVVGYLKGLTSPDRYILVGSRHHTAYSYNGQEWASSTAIITAFIRALMLRVKRGWRPDRTIVFCSWGGTAFGNIGSYEWGEDFKKVLQRNVVAYVSLHSPIRGNSSLYSVASPSLQQLVAEKNNFNCSRRGQCPETNVSSVQMQDDADYFINHLGIPTVRFSYEDSQLSEGPSFLFEALFPKHTTKIEELDPFFNLHETITKLSGEVILQIANEPVLPFNALDIALEVQNSLKGDQPNTPQLLAPASRLRESTELFQSDEMRPANDPKERAPIRVRMLNDILQDMEKSFLVQHAPPGFYRNILYHLDGKTSQFSILLEAWEHCKSLASNETLQEALSEVLNSINAAQVYFKAGLDVFESVLVGKN</sequence>
<dbReference type="InterPro" id="IPR046450">
    <property type="entry name" value="PA_dom_sf"/>
</dbReference>
<organism evidence="5 6">
    <name type="scientific">Sus scrofa</name>
    <name type="common">Pig</name>
    <dbReference type="NCBI Taxonomy" id="9823"/>
    <lineage>
        <taxon>Eukaryota</taxon>
        <taxon>Metazoa</taxon>
        <taxon>Chordata</taxon>
        <taxon>Craniata</taxon>
        <taxon>Vertebrata</taxon>
        <taxon>Euteleostomi</taxon>
        <taxon>Mammalia</taxon>
        <taxon>Eutheria</taxon>
        <taxon>Laurasiatheria</taxon>
        <taxon>Artiodactyla</taxon>
        <taxon>Suina</taxon>
        <taxon>Suidae</taxon>
        <taxon>Sus</taxon>
    </lineage>
</organism>
<dbReference type="InterPro" id="IPR036757">
    <property type="entry name" value="TFR-like_dimer_dom_sf"/>
</dbReference>
<evidence type="ECO:0000256" key="3">
    <source>
        <dbReference type="ARBA" id="ARBA00022968"/>
    </source>
</evidence>
<dbReference type="Gene3D" id="3.50.30.30">
    <property type="match status" value="1"/>
</dbReference>
<evidence type="ECO:0000256" key="2">
    <source>
        <dbReference type="ARBA" id="ARBA00005634"/>
    </source>
</evidence>
<dbReference type="InterPro" id="IPR039373">
    <property type="entry name" value="Peptidase_M28B"/>
</dbReference>